<gene>
    <name evidence="1" type="ORF">AU255_14655</name>
</gene>
<proteinExistence type="predicted"/>
<accession>A0A1V8M1M7</accession>
<dbReference type="EMBL" id="LPUF01000003">
    <property type="protein sequence ID" value="OQK15467.1"/>
    <property type="molecule type" value="Genomic_DNA"/>
</dbReference>
<dbReference type="Proteomes" id="UP000191980">
    <property type="component" value="Unassembled WGS sequence"/>
</dbReference>
<sequence length="119" mass="12764">MGKKNLPTLPGYLGRAFDVYPGGEIIACSRILHDEEIVIVLNPHGRQKRGADILVDASLNPDGSYMTTVANTEEAGTVNYSGGNNTGSSKTIKRNAAGIQYIEIRDVGPSEIIVLVNKH</sequence>
<evidence type="ECO:0008006" key="3">
    <source>
        <dbReference type="Google" id="ProtNLM"/>
    </source>
</evidence>
<evidence type="ECO:0000313" key="1">
    <source>
        <dbReference type="EMBL" id="OQK15467.1"/>
    </source>
</evidence>
<organism evidence="1 2">
    <name type="scientific">Methyloprofundus sedimenti</name>
    <dbReference type="NCBI Taxonomy" id="1420851"/>
    <lineage>
        <taxon>Bacteria</taxon>
        <taxon>Pseudomonadati</taxon>
        <taxon>Pseudomonadota</taxon>
        <taxon>Gammaproteobacteria</taxon>
        <taxon>Methylococcales</taxon>
        <taxon>Methylococcaceae</taxon>
        <taxon>Methyloprofundus</taxon>
    </lineage>
</organism>
<evidence type="ECO:0000313" key="2">
    <source>
        <dbReference type="Proteomes" id="UP000191980"/>
    </source>
</evidence>
<dbReference type="STRING" id="1420851.AU255_14655"/>
<keyword evidence="2" id="KW-1185">Reference proteome</keyword>
<comment type="caution">
    <text evidence="1">The sequence shown here is derived from an EMBL/GenBank/DDBJ whole genome shotgun (WGS) entry which is preliminary data.</text>
</comment>
<protein>
    <recommendedName>
        <fullName evidence="3">Alpha galactosidase C-terminal beta sandwich domain-containing protein</fullName>
    </recommendedName>
</protein>
<name>A0A1V8M1M7_9GAMM</name>
<dbReference type="AlphaFoldDB" id="A0A1V8M1M7"/>
<reference evidence="1 2" key="1">
    <citation type="submission" date="2015-12" db="EMBL/GenBank/DDBJ databases">
        <authorList>
            <person name="Shamseldin A."/>
            <person name="Moawad H."/>
            <person name="Abd El-Rahim W.M."/>
            <person name="Sadowsky M.J."/>
        </authorList>
    </citation>
    <scope>NUCLEOTIDE SEQUENCE [LARGE SCALE GENOMIC DNA]</scope>
    <source>
        <strain evidence="1 2">WF1</strain>
    </source>
</reference>